<protein>
    <submittedName>
        <fullName evidence="1">Uncharacterized protein</fullName>
    </submittedName>
</protein>
<reference evidence="1" key="1">
    <citation type="submission" date="2021-05" db="EMBL/GenBank/DDBJ databases">
        <authorList>
            <person name="Alioto T."/>
            <person name="Alioto T."/>
            <person name="Gomez Garrido J."/>
        </authorList>
    </citation>
    <scope>NUCLEOTIDE SEQUENCE</scope>
</reference>
<dbReference type="EMBL" id="HBUF01051645">
    <property type="protein sequence ID" value="CAG6622052.1"/>
    <property type="molecule type" value="Transcribed_RNA"/>
</dbReference>
<organism evidence="1">
    <name type="scientific">Cacopsylla melanoneura</name>
    <dbReference type="NCBI Taxonomy" id="428564"/>
    <lineage>
        <taxon>Eukaryota</taxon>
        <taxon>Metazoa</taxon>
        <taxon>Ecdysozoa</taxon>
        <taxon>Arthropoda</taxon>
        <taxon>Hexapoda</taxon>
        <taxon>Insecta</taxon>
        <taxon>Pterygota</taxon>
        <taxon>Neoptera</taxon>
        <taxon>Paraneoptera</taxon>
        <taxon>Hemiptera</taxon>
        <taxon>Sternorrhyncha</taxon>
        <taxon>Psylloidea</taxon>
        <taxon>Psyllidae</taxon>
        <taxon>Psyllinae</taxon>
        <taxon>Cacopsylla</taxon>
    </lineage>
</organism>
<accession>A0A8D8MD91</accession>
<sequence>MKIIREQIFSNFSVVSKILKWDTLYILQLTTLLSDVQCLCSCCSTIYYIGTFFAQKCNSQTINISKVLEILNFQCFTEEMPQFLGWTFFKLWYQRIFCFLL</sequence>
<name>A0A8D8MD91_9HEMI</name>
<proteinExistence type="predicted"/>
<evidence type="ECO:0000313" key="1">
    <source>
        <dbReference type="EMBL" id="CAG6622052.1"/>
    </source>
</evidence>
<dbReference type="AlphaFoldDB" id="A0A8D8MD91"/>